<feature type="domain" description="FRG" evidence="1">
    <location>
        <begin position="28"/>
        <end position="124"/>
    </location>
</feature>
<comment type="caution">
    <text evidence="2">The sequence shown here is derived from an EMBL/GenBank/DDBJ whole genome shotgun (WGS) entry which is preliminary data.</text>
</comment>
<protein>
    <recommendedName>
        <fullName evidence="1">FRG domain-containing protein</fullName>
    </recommendedName>
</protein>
<dbReference type="Pfam" id="PF08867">
    <property type="entry name" value="FRG"/>
    <property type="match status" value="1"/>
</dbReference>
<dbReference type="AlphaFoldDB" id="A0A919ENJ8"/>
<evidence type="ECO:0000259" key="1">
    <source>
        <dbReference type="SMART" id="SM00901"/>
    </source>
</evidence>
<sequence length="265" mass="30880">MDIKIADSWASLQSYLFHDAWNNGLLRFRSPYAFRGLSDATYQLDTTLKRLGGDFVALEHHLMRNFKKYAHRDVVSSDSFWHWVSVAQHHGLPTRLLDWTHSPLIAMHFATANMDKYHLDGAIWCLNYEKAHHYLHDTLRKELLQEGANTFTTEMLDRASGTLQQFSSIAPCPMLLFFEPPSMDDRIVNQFALFSVMSDSAISIEDWLVEYPHLCRKIIIPAKLKWEIRDKLDQCNVTERVIFPGLDGLSRWLHRHYSQNNESLT</sequence>
<dbReference type="EMBL" id="BNCK01000008">
    <property type="protein sequence ID" value="GHG01843.1"/>
    <property type="molecule type" value="Genomic_DNA"/>
</dbReference>
<dbReference type="Proteomes" id="UP000623842">
    <property type="component" value="Unassembled WGS sequence"/>
</dbReference>
<keyword evidence="3" id="KW-1185">Reference proteome</keyword>
<dbReference type="RefSeq" id="WP_189772939.1">
    <property type="nucleotide sequence ID" value="NZ_BNCK01000008.1"/>
</dbReference>
<gene>
    <name evidence="2" type="ORF">GCM10017161_33290</name>
</gene>
<reference evidence="2" key="1">
    <citation type="journal article" date="2014" name="Int. J. Syst. Evol. Microbiol.">
        <title>Complete genome sequence of Corynebacterium casei LMG S-19264T (=DSM 44701T), isolated from a smear-ripened cheese.</title>
        <authorList>
            <consortium name="US DOE Joint Genome Institute (JGI-PGF)"/>
            <person name="Walter F."/>
            <person name="Albersmeier A."/>
            <person name="Kalinowski J."/>
            <person name="Ruckert C."/>
        </authorList>
    </citation>
    <scope>NUCLEOTIDE SEQUENCE</scope>
    <source>
        <strain evidence="2">KCTC 42731</strain>
    </source>
</reference>
<proteinExistence type="predicted"/>
<dbReference type="InterPro" id="IPR014966">
    <property type="entry name" value="FRG-dom"/>
</dbReference>
<organism evidence="2 3">
    <name type="scientific">Thalassotalea marina</name>
    <dbReference type="NCBI Taxonomy" id="1673741"/>
    <lineage>
        <taxon>Bacteria</taxon>
        <taxon>Pseudomonadati</taxon>
        <taxon>Pseudomonadota</taxon>
        <taxon>Gammaproteobacteria</taxon>
        <taxon>Alteromonadales</taxon>
        <taxon>Colwelliaceae</taxon>
        <taxon>Thalassotalea</taxon>
    </lineage>
</organism>
<accession>A0A919ENJ8</accession>
<name>A0A919ENJ8_9GAMM</name>
<reference evidence="2" key="2">
    <citation type="submission" date="2020-09" db="EMBL/GenBank/DDBJ databases">
        <authorList>
            <person name="Sun Q."/>
            <person name="Kim S."/>
        </authorList>
    </citation>
    <scope>NUCLEOTIDE SEQUENCE</scope>
    <source>
        <strain evidence="2">KCTC 42731</strain>
    </source>
</reference>
<evidence type="ECO:0000313" key="3">
    <source>
        <dbReference type="Proteomes" id="UP000623842"/>
    </source>
</evidence>
<evidence type="ECO:0000313" key="2">
    <source>
        <dbReference type="EMBL" id="GHG01843.1"/>
    </source>
</evidence>
<dbReference type="SMART" id="SM00901">
    <property type="entry name" value="FRG"/>
    <property type="match status" value="1"/>
</dbReference>